<dbReference type="SMART" id="SM00490">
    <property type="entry name" value="HELICc"/>
    <property type="match status" value="1"/>
</dbReference>
<keyword evidence="3 10" id="KW-0347">Helicase</keyword>
<dbReference type="NCBIfam" id="TIGR00614">
    <property type="entry name" value="recQ_fam"/>
    <property type="match status" value="1"/>
</dbReference>
<dbReference type="InterPro" id="IPR027417">
    <property type="entry name" value="P-loop_NTPase"/>
</dbReference>
<evidence type="ECO:0000259" key="8">
    <source>
        <dbReference type="PROSITE" id="PS51192"/>
    </source>
</evidence>
<evidence type="ECO:0000256" key="7">
    <source>
        <dbReference type="ARBA" id="ARBA00044550"/>
    </source>
</evidence>
<protein>
    <recommendedName>
        <fullName evidence="6">ATP-dependent DNA helicase RecQ</fullName>
    </recommendedName>
    <alternativeName>
        <fullName evidence="7">DNA 3'-5' helicase RecQ</fullName>
    </alternativeName>
</protein>
<dbReference type="GO" id="GO:0009378">
    <property type="term" value="F:four-way junction helicase activity"/>
    <property type="evidence" value="ECO:0007669"/>
    <property type="project" value="TreeGrafter"/>
</dbReference>
<dbReference type="GO" id="GO:0030894">
    <property type="term" value="C:replisome"/>
    <property type="evidence" value="ECO:0007669"/>
    <property type="project" value="TreeGrafter"/>
</dbReference>
<dbReference type="InterPro" id="IPR032284">
    <property type="entry name" value="RecQ_Zn-bd"/>
</dbReference>
<dbReference type="PANTHER" id="PTHR13710:SF84">
    <property type="entry name" value="ATP-DEPENDENT DNA HELICASE RECS-RELATED"/>
    <property type="match status" value="1"/>
</dbReference>
<keyword evidence="2 10" id="KW-0378">Hydrolase</keyword>
<dbReference type="InterPro" id="IPR011545">
    <property type="entry name" value="DEAD/DEAH_box_helicase_dom"/>
</dbReference>
<dbReference type="PROSITE" id="PS00690">
    <property type="entry name" value="DEAH_ATP_HELICASE"/>
    <property type="match status" value="1"/>
</dbReference>
<dbReference type="GO" id="GO:0043138">
    <property type="term" value="F:3'-5' DNA helicase activity"/>
    <property type="evidence" value="ECO:0007669"/>
    <property type="project" value="TreeGrafter"/>
</dbReference>
<dbReference type="CDD" id="cd17920">
    <property type="entry name" value="DEXHc_RecQ"/>
    <property type="match status" value="1"/>
</dbReference>
<dbReference type="Pfam" id="PF16124">
    <property type="entry name" value="RecQ_Zn_bind"/>
    <property type="match status" value="1"/>
</dbReference>
<keyword evidence="4" id="KW-0067">ATP-binding</keyword>
<evidence type="ECO:0000256" key="4">
    <source>
        <dbReference type="ARBA" id="ARBA00022840"/>
    </source>
</evidence>
<organism evidence="10 11">
    <name type="scientific">Pseudoneobacillus rhizosphaerae</name>
    <dbReference type="NCBI Taxonomy" id="2880968"/>
    <lineage>
        <taxon>Bacteria</taxon>
        <taxon>Bacillati</taxon>
        <taxon>Bacillota</taxon>
        <taxon>Bacilli</taxon>
        <taxon>Bacillales</taxon>
        <taxon>Bacillaceae</taxon>
        <taxon>Pseudoneobacillus</taxon>
    </lineage>
</organism>
<dbReference type="InterPro" id="IPR002464">
    <property type="entry name" value="DNA/RNA_helicase_DEAH_CS"/>
</dbReference>
<keyword evidence="1" id="KW-0547">Nucleotide-binding</keyword>
<evidence type="ECO:0000313" key="10">
    <source>
        <dbReference type="EMBL" id="CAG9608342.1"/>
    </source>
</evidence>
<name>A0A9C7LAE3_9BACI</name>
<dbReference type="FunFam" id="3.40.50.300:FF:001363">
    <property type="entry name" value="ATP-dependent DNA helicase RecQ"/>
    <property type="match status" value="1"/>
</dbReference>
<proteinExistence type="predicted"/>
<dbReference type="GO" id="GO:0003724">
    <property type="term" value="F:RNA helicase activity"/>
    <property type="evidence" value="ECO:0007669"/>
    <property type="project" value="UniProtKB-EC"/>
</dbReference>
<dbReference type="Gene3D" id="3.40.50.300">
    <property type="entry name" value="P-loop containing nucleotide triphosphate hydrolases"/>
    <property type="match status" value="2"/>
</dbReference>
<dbReference type="Pfam" id="PF00270">
    <property type="entry name" value="DEAD"/>
    <property type="match status" value="1"/>
</dbReference>
<dbReference type="GO" id="GO:0006281">
    <property type="term" value="P:DNA repair"/>
    <property type="evidence" value="ECO:0007669"/>
    <property type="project" value="TreeGrafter"/>
</dbReference>
<dbReference type="GO" id="GO:0005524">
    <property type="term" value="F:ATP binding"/>
    <property type="evidence" value="ECO:0007669"/>
    <property type="project" value="UniProtKB-KW"/>
</dbReference>
<dbReference type="PROSITE" id="PS51194">
    <property type="entry name" value="HELICASE_CTER"/>
    <property type="match status" value="1"/>
</dbReference>
<dbReference type="InterPro" id="IPR004589">
    <property type="entry name" value="DNA_helicase_ATP-dep_RecQ"/>
</dbReference>
<dbReference type="RefSeq" id="WP_230496579.1">
    <property type="nucleotide sequence ID" value="NZ_CAKJTG010000009.1"/>
</dbReference>
<dbReference type="SMART" id="SM00487">
    <property type="entry name" value="DEXDc"/>
    <property type="match status" value="1"/>
</dbReference>
<evidence type="ECO:0000259" key="9">
    <source>
        <dbReference type="PROSITE" id="PS51194"/>
    </source>
</evidence>
<dbReference type="AlphaFoldDB" id="A0A9C7LAE3"/>
<keyword evidence="11" id="KW-1185">Reference proteome</keyword>
<dbReference type="InterPro" id="IPR014001">
    <property type="entry name" value="Helicase_ATP-bd"/>
</dbReference>
<accession>A0A9C7LAE3</accession>
<dbReference type="InterPro" id="IPR001650">
    <property type="entry name" value="Helicase_C-like"/>
</dbReference>
<dbReference type="GO" id="GO:0043590">
    <property type="term" value="C:bacterial nucleoid"/>
    <property type="evidence" value="ECO:0007669"/>
    <property type="project" value="TreeGrafter"/>
</dbReference>
<reference evidence="10" key="1">
    <citation type="submission" date="2021-10" db="EMBL/GenBank/DDBJ databases">
        <authorList>
            <person name="Criscuolo A."/>
        </authorList>
    </citation>
    <scope>NUCLEOTIDE SEQUENCE</scope>
    <source>
        <strain evidence="10">CIP111885</strain>
    </source>
</reference>
<dbReference type="GO" id="GO:0003677">
    <property type="term" value="F:DNA binding"/>
    <property type="evidence" value="ECO:0007669"/>
    <property type="project" value="UniProtKB-KW"/>
</dbReference>
<feature type="domain" description="Helicase C-terminal" evidence="9">
    <location>
        <begin position="218"/>
        <end position="362"/>
    </location>
</feature>
<dbReference type="GO" id="GO:0005737">
    <property type="term" value="C:cytoplasm"/>
    <property type="evidence" value="ECO:0007669"/>
    <property type="project" value="TreeGrafter"/>
</dbReference>
<dbReference type="Pfam" id="PF00271">
    <property type="entry name" value="Helicase_C"/>
    <property type="match status" value="1"/>
</dbReference>
<dbReference type="Proteomes" id="UP000789845">
    <property type="component" value="Unassembled WGS sequence"/>
</dbReference>
<evidence type="ECO:0000256" key="5">
    <source>
        <dbReference type="ARBA" id="ARBA00023125"/>
    </source>
</evidence>
<feature type="domain" description="Helicase ATP-binding" evidence="8">
    <location>
        <begin position="24"/>
        <end position="191"/>
    </location>
</feature>
<evidence type="ECO:0000313" key="11">
    <source>
        <dbReference type="Proteomes" id="UP000789845"/>
    </source>
</evidence>
<keyword evidence="5" id="KW-0238">DNA-binding</keyword>
<dbReference type="SUPFAM" id="SSF52540">
    <property type="entry name" value="P-loop containing nucleoside triphosphate hydrolases"/>
    <property type="match status" value="1"/>
</dbReference>
<evidence type="ECO:0000256" key="1">
    <source>
        <dbReference type="ARBA" id="ARBA00022741"/>
    </source>
</evidence>
<dbReference type="PANTHER" id="PTHR13710">
    <property type="entry name" value="DNA HELICASE RECQ FAMILY MEMBER"/>
    <property type="match status" value="1"/>
</dbReference>
<evidence type="ECO:0000256" key="3">
    <source>
        <dbReference type="ARBA" id="ARBA00022806"/>
    </source>
</evidence>
<evidence type="ECO:0000256" key="6">
    <source>
        <dbReference type="ARBA" id="ARBA00044535"/>
    </source>
</evidence>
<comment type="caution">
    <text evidence="10">The sequence shown here is derived from an EMBL/GenBank/DDBJ whole genome shotgun (WGS) entry which is preliminary data.</text>
</comment>
<dbReference type="PROSITE" id="PS51192">
    <property type="entry name" value="HELICASE_ATP_BIND_1"/>
    <property type="match status" value="1"/>
</dbReference>
<gene>
    <name evidence="10" type="primary">dbpA_2</name>
    <name evidence="10" type="ORF">NEOCIP111885_02034</name>
</gene>
<evidence type="ECO:0000256" key="2">
    <source>
        <dbReference type="ARBA" id="ARBA00022801"/>
    </source>
</evidence>
<dbReference type="EMBL" id="CAKJTG010000009">
    <property type="protein sequence ID" value="CAG9608342.1"/>
    <property type="molecule type" value="Genomic_DNA"/>
</dbReference>
<dbReference type="GO" id="GO:0016787">
    <property type="term" value="F:hydrolase activity"/>
    <property type="evidence" value="ECO:0007669"/>
    <property type="project" value="UniProtKB-KW"/>
</dbReference>
<sequence>MNLEGTLFELFGFKEFRPGQKEIITSLLENKDTIGVLPTGTGKSLCYQFVGNILDGHVLIVSPLLSLMQDQVEQMKAKGEKSVVAINSFLNHDQKNVVIHSLASYKFIFISPEMLQVEYIFKKLQHLNISLFVIDEAHCISQWGYDFRTDYLKLGEIRKQLQSPLTLALTATATTEVTKDIILTLAIQQAAIYETTVDRPNIAIKTEFYEDMKAKQLAVISHLKNLEGPGIIYFSSKKLAEQTVELLKLHGITKVMAYHGGMTHEDRILIQQQFLYGQVDYICATSAFGMGINKEDIRFVIHFHMPLQMESYLQEIGRAGRDGKQSIAILLYANGDESLALQLAEGELPSLSQLDWLTHEIDHSVVKENVTKILTEEIRHRGGFTEIQWRVTLDYIQSHFDQHGTLNTIMNKFKNFVCTRRNLKIKKIFEMVNFIKKTDCKRNAILNHFGEPDLAHKISNCCDHCGLNLNDFHPIKSKSEEVKDEMKDWVWKLTKLLTPIDKGE</sequence>
<dbReference type="GO" id="GO:0006310">
    <property type="term" value="P:DNA recombination"/>
    <property type="evidence" value="ECO:0007669"/>
    <property type="project" value="InterPro"/>
</dbReference>